<dbReference type="PIRSF" id="PIRSF009290">
    <property type="entry name" value="FrlB"/>
    <property type="match status" value="1"/>
</dbReference>
<proteinExistence type="predicted"/>
<dbReference type="SUPFAM" id="SSF53697">
    <property type="entry name" value="SIS domain"/>
    <property type="match status" value="1"/>
</dbReference>
<dbReference type="GO" id="GO:0006002">
    <property type="term" value="P:fructose 6-phosphate metabolic process"/>
    <property type="evidence" value="ECO:0007669"/>
    <property type="project" value="TreeGrafter"/>
</dbReference>
<gene>
    <name evidence="2" type="primary">frlB_3</name>
    <name evidence="2" type="ORF">CLMAG_57040</name>
</gene>
<keyword evidence="2" id="KW-0378">Hydrolase</keyword>
<dbReference type="PANTHER" id="PTHR10937">
    <property type="entry name" value="GLUCOSAMINE--FRUCTOSE-6-PHOSPHATE AMINOTRANSFERASE, ISOMERIZING"/>
    <property type="match status" value="1"/>
</dbReference>
<feature type="domain" description="SIS" evidence="1">
    <location>
        <begin position="6"/>
        <end position="149"/>
    </location>
</feature>
<dbReference type="EMBL" id="LWAE01000012">
    <property type="protein sequence ID" value="KZL89006.1"/>
    <property type="molecule type" value="Genomic_DNA"/>
</dbReference>
<keyword evidence="3" id="KW-1185">Reference proteome</keyword>
<evidence type="ECO:0000259" key="1">
    <source>
        <dbReference type="PROSITE" id="PS51464"/>
    </source>
</evidence>
<dbReference type="InterPro" id="IPR046348">
    <property type="entry name" value="SIS_dom_sf"/>
</dbReference>
<dbReference type="GO" id="GO:0016787">
    <property type="term" value="F:hydrolase activity"/>
    <property type="evidence" value="ECO:0007669"/>
    <property type="project" value="UniProtKB-KW"/>
</dbReference>
<organism evidence="2 3">
    <name type="scientific">Clostridium magnum DSM 2767</name>
    <dbReference type="NCBI Taxonomy" id="1121326"/>
    <lineage>
        <taxon>Bacteria</taxon>
        <taxon>Bacillati</taxon>
        <taxon>Bacillota</taxon>
        <taxon>Clostridia</taxon>
        <taxon>Eubacteriales</taxon>
        <taxon>Clostridiaceae</taxon>
        <taxon>Clostridium</taxon>
    </lineage>
</organism>
<dbReference type="CDD" id="cd05009">
    <property type="entry name" value="SIS_GlmS_GlmD_2"/>
    <property type="match status" value="1"/>
</dbReference>
<dbReference type="GO" id="GO:0006047">
    <property type="term" value="P:UDP-N-acetylglucosamine metabolic process"/>
    <property type="evidence" value="ECO:0007669"/>
    <property type="project" value="TreeGrafter"/>
</dbReference>
<dbReference type="STRING" id="1121326.CLMAG_57040"/>
<dbReference type="Gene3D" id="3.40.50.10490">
    <property type="entry name" value="Glucose-6-phosphate isomerase like protein, domain 1"/>
    <property type="match status" value="1"/>
</dbReference>
<dbReference type="InterPro" id="IPR035488">
    <property type="entry name" value="FrlB_SIS"/>
</dbReference>
<accession>A0A161X4Z0</accession>
<dbReference type="EC" id="3.5.-.-" evidence="2"/>
<dbReference type="PANTHER" id="PTHR10937:SF14">
    <property type="entry name" value="FRUCTOSELYSINE 6-PHOSPHATE DEGLYCASE"/>
    <property type="match status" value="1"/>
</dbReference>
<dbReference type="GO" id="GO:0004360">
    <property type="term" value="F:glutamine-fructose-6-phosphate transaminase (isomerizing) activity"/>
    <property type="evidence" value="ECO:0007669"/>
    <property type="project" value="TreeGrafter"/>
</dbReference>
<dbReference type="PROSITE" id="PS51464">
    <property type="entry name" value="SIS"/>
    <property type="match status" value="1"/>
</dbReference>
<protein>
    <submittedName>
        <fullName evidence="2">Fructosamine deglycase FrlB</fullName>
        <ecNumber evidence="2">3.5.-.-</ecNumber>
    </submittedName>
</protein>
<evidence type="ECO:0000313" key="2">
    <source>
        <dbReference type="EMBL" id="KZL89006.1"/>
    </source>
</evidence>
<dbReference type="PATRIC" id="fig|1121326.3.peg.5761"/>
<dbReference type="Gene3D" id="3.40.50.12570">
    <property type="match status" value="1"/>
</dbReference>
<reference evidence="2 3" key="1">
    <citation type="submission" date="2016-04" db="EMBL/GenBank/DDBJ databases">
        <title>Genome sequence of Clostridium magnum DSM 2767.</title>
        <authorList>
            <person name="Poehlein A."/>
            <person name="Uhlig R."/>
            <person name="Fischer R."/>
            <person name="Bahl H."/>
            <person name="Daniel R."/>
        </authorList>
    </citation>
    <scope>NUCLEOTIDE SEQUENCE [LARGE SCALE GENOMIC DNA]</scope>
    <source>
        <strain evidence="2 3">DSM 2767</strain>
    </source>
</reference>
<dbReference type="GO" id="GO:0006487">
    <property type="term" value="P:protein N-linked glycosylation"/>
    <property type="evidence" value="ECO:0007669"/>
    <property type="project" value="TreeGrafter"/>
</dbReference>
<name>A0A161X4Z0_9CLOT</name>
<dbReference type="AlphaFoldDB" id="A0A161X4Z0"/>
<dbReference type="InterPro" id="IPR035490">
    <property type="entry name" value="GlmS/FrlB_SIS"/>
</dbReference>
<sequence length="323" mass="36451">MDIIEIISEIKAKMDFNGGLKAVYFVACGGSMAAIYPGKYLLDSDAKNIATKIYSSNEFVHTTPKSLDKNCICIICSLKATAETVEAVKVANEKGAVTIAMTGSPDTEMAKNGQYSVIYSNGDNQIYSKANQALALKLCFEILYQFENYEHYEKAMNAYKHIDSIVNNTKDNMQEAAQAFAEKFKDDSVLYVLGCGPLYGTAYTMVSCHLMEMQCKHAVLVHSGEYFHGPFETTDKDLAMILLMSTGRTRAMDERTLKFMKKYADRYIVIDAKDTGIDVIDESVAEFFNSVIMIPIERFFVSEMAKVRGHSMDYRRYMWKLEY</sequence>
<dbReference type="GO" id="GO:0097367">
    <property type="term" value="F:carbohydrate derivative binding"/>
    <property type="evidence" value="ECO:0007669"/>
    <property type="project" value="InterPro"/>
</dbReference>
<dbReference type="OrthoDB" id="9782098at2"/>
<evidence type="ECO:0000313" key="3">
    <source>
        <dbReference type="Proteomes" id="UP000076603"/>
    </source>
</evidence>
<dbReference type="InterPro" id="IPR001347">
    <property type="entry name" value="SIS_dom"/>
</dbReference>
<dbReference type="InterPro" id="IPR024713">
    <property type="entry name" value="Fructosamine_deglycase_FrlB"/>
</dbReference>
<dbReference type="Pfam" id="PF01380">
    <property type="entry name" value="SIS"/>
    <property type="match status" value="1"/>
</dbReference>
<comment type="caution">
    <text evidence="2">The sequence shown here is derived from an EMBL/GenBank/DDBJ whole genome shotgun (WGS) entry which is preliminary data.</text>
</comment>
<dbReference type="Gene3D" id="1.10.10.2240">
    <property type="match status" value="1"/>
</dbReference>
<dbReference type="Proteomes" id="UP000076603">
    <property type="component" value="Unassembled WGS sequence"/>
</dbReference>
<dbReference type="RefSeq" id="WP_066630247.1">
    <property type="nucleotide sequence ID" value="NZ_FQXL01000020.1"/>
</dbReference>
<dbReference type="CDD" id="cd05710">
    <property type="entry name" value="SIS_1"/>
    <property type="match status" value="1"/>
</dbReference>